<dbReference type="AlphaFoldDB" id="A0A964W2Z9"/>
<dbReference type="InterPro" id="IPR008964">
    <property type="entry name" value="Invasin/intimin_cell_adhesion"/>
</dbReference>
<accession>A0A964W2Z9</accession>
<evidence type="ECO:0000313" key="3">
    <source>
        <dbReference type="Proteomes" id="UP000656077"/>
    </source>
</evidence>
<dbReference type="SUPFAM" id="SSF49373">
    <property type="entry name" value="Invasin/intimin cell-adhesion fragments"/>
    <property type="match status" value="5"/>
</dbReference>
<protein>
    <recommendedName>
        <fullName evidence="1">BIG2 domain-containing protein</fullName>
    </recommendedName>
</protein>
<dbReference type="InterPro" id="IPR003343">
    <property type="entry name" value="Big_2"/>
</dbReference>
<organism evidence="2 3">
    <name type="scientific">Clostridium chromiireducens</name>
    <dbReference type="NCBI Taxonomy" id="225345"/>
    <lineage>
        <taxon>Bacteria</taxon>
        <taxon>Bacillati</taxon>
        <taxon>Bacillota</taxon>
        <taxon>Clostridia</taxon>
        <taxon>Eubacteriales</taxon>
        <taxon>Clostridiaceae</taxon>
        <taxon>Clostridium</taxon>
    </lineage>
</organism>
<dbReference type="SMART" id="SM00635">
    <property type="entry name" value="BID_2"/>
    <property type="match status" value="5"/>
</dbReference>
<dbReference type="EMBL" id="WSRQ01000019">
    <property type="protein sequence ID" value="MVX64658.1"/>
    <property type="molecule type" value="Genomic_DNA"/>
</dbReference>
<evidence type="ECO:0000313" key="2">
    <source>
        <dbReference type="EMBL" id="MVX64658.1"/>
    </source>
</evidence>
<evidence type="ECO:0000259" key="1">
    <source>
        <dbReference type="SMART" id="SM00635"/>
    </source>
</evidence>
<dbReference type="Proteomes" id="UP000656077">
    <property type="component" value="Unassembled WGS sequence"/>
</dbReference>
<feature type="domain" description="BIG2" evidence="1">
    <location>
        <begin position="463"/>
        <end position="542"/>
    </location>
</feature>
<dbReference type="Pfam" id="PF02368">
    <property type="entry name" value="Big_2"/>
    <property type="match status" value="3"/>
</dbReference>
<sequence>MVQYKEGEIMNNNLTIDSSYKKAIEICGVTATINNTDAKILIKEASDEYGIDYKKIISSTSFNQGNYVFINGVQYLIVDTEEQMSQSIYNVGTFRKINHVAKFVDSETIYQLPCISTNVSKDRLPITAETAGIVEGSGIWSFIAPLNDISKKIRKGKRFLINGDAWEVVSTDCVTEEGIFYTILKQGSINIENDDIVNGVADGLTIPTYTISLSSNNLNLYYNDVSQILATCTKNSVADTSPTITYLSSDPTIATVNANGYITVQNITGSATITVNYHNIIATVTVNASEKPHVYNITLPENNSSAYVGDTYQLNPTCRLDGEVVSNPVISYSSDNTAVASVNGFGLITLLSQGNCNIICSYNGVSASINLTVNVHIYEITLSENSTSIIQDGTYQINATCKKDNIIVDNPNIVYSSSDSNIAIISNTGEITAVNIGNVDITCVYEGVSSILSVTVNAKPVIHTYSIDLTGNSNSLYLGDTLQLTAICKDNDVTVDAPIVTWSSSDTNIVSIDSNGLLTSVALGSATITGEFNGVSTTLLLNVIERPHVYTISLSDSSKTLNVGDSYSIAATCTDNGSTVSSPVLSFTSSDTNIATVSANGTVTTITSGSVTITATYENVSASVSLTVNAQVIPTYSYTWSNGSTGLKYMSSTTFTATKTVGGTVDPNLIISYEWDSVGANLVSSGKVTMTKKANNQWTIKNVNVQTITNCVLTWKDTATGEVIYTAPFQFRYMS</sequence>
<reference evidence="2" key="1">
    <citation type="submission" date="2019-12" db="EMBL/GenBank/DDBJ databases">
        <title>Microbes associate with the intestines of laboratory mice.</title>
        <authorList>
            <person name="Navarre W."/>
            <person name="Wong E."/>
        </authorList>
    </citation>
    <scope>NUCLEOTIDE SEQUENCE</scope>
    <source>
        <strain evidence="2">NM79_F5</strain>
    </source>
</reference>
<feature type="domain" description="BIG2" evidence="1">
    <location>
        <begin position="293"/>
        <end position="372"/>
    </location>
</feature>
<feature type="domain" description="BIG2" evidence="1">
    <location>
        <begin position="207"/>
        <end position="287"/>
    </location>
</feature>
<feature type="domain" description="BIG2" evidence="1">
    <location>
        <begin position="548"/>
        <end position="627"/>
    </location>
</feature>
<name>A0A964W2Z9_9CLOT</name>
<dbReference type="Gene3D" id="2.60.40.1080">
    <property type="match status" value="5"/>
</dbReference>
<gene>
    <name evidence="2" type="ORF">GKZ28_13240</name>
</gene>
<feature type="domain" description="BIG2" evidence="1">
    <location>
        <begin position="376"/>
        <end position="455"/>
    </location>
</feature>
<proteinExistence type="predicted"/>
<comment type="caution">
    <text evidence="2">The sequence shown here is derived from an EMBL/GenBank/DDBJ whole genome shotgun (WGS) entry which is preliminary data.</text>
</comment>